<evidence type="ECO:0000256" key="4">
    <source>
        <dbReference type="ARBA" id="ARBA00022514"/>
    </source>
</evidence>
<keyword evidence="3 10" id="KW-0145">Chemotaxis</keyword>
<dbReference type="Pfam" id="PF00048">
    <property type="entry name" value="IL8"/>
    <property type="match status" value="1"/>
</dbReference>
<dbReference type="Ensembl" id="ENSGWIT00000040354.1">
    <property type="protein sequence ID" value="ENSGWIP00000037051.1"/>
    <property type="gene ID" value="ENSGWIG00000019040.1"/>
</dbReference>
<comment type="similarity">
    <text evidence="2 10">Belongs to the intercrine beta (chemokine CC) family.</text>
</comment>
<keyword evidence="13" id="KW-1185">Reference proteome</keyword>
<dbReference type="PROSITE" id="PS00472">
    <property type="entry name" value="SMALL_CYTOKINES_CC"/>
    <property type="match status" value="1"/>
</dbReference>
<dbReference type="PANTHER" id="PTHR12015:SF111">
    <property type="entry name" value="C-C MOTIF CHEMOKINE 17"/>
    <property type="match status" value="1"/>
</dbReference>
<feature type="signal peptide" evidence="10">
    <location>
        <begin position="1"/>
        <end position="27"/>
    </location>
</feature>
<comment type="subcellular location">
    <subcellularLocation>
        <location evidence="1 10">Secreted</location>
    </subcellularLocation>
</comment>
<organism evidence="12 13">
    <name type="scientific">Gouania willdenowi</name>
    <name type="common">Blunt-snouted clingfish</name>
    <name type="synonym">Lepadogaster willdenowi</name>
    <dbReference type="NCBI Taxonomy" id="441366"/>
    <lineage>
        <taxon>Eukaryota</taxon>
        <taxon>Metazoa</taxon>
        <taxon>Chordata</taxon>
        <taxon>Craniata</taxon>
        <taxon>Vertebrata</taxon>
        <taxon>Euteleostomi</taxon>
        <taxon>Actinopterygii</taxon>
        <taxon>Neopterygii</taxon>
        <taxon>Teleostei</taxon>
        <taxon>Neoteleostei</taxon>
        <taxon>Acanthomorphata</taxon>
        <taxon>Ovalentaria</taxon>
        <taxon>Blenniimorphae</taxon>
        <taxon>Blenniiformes</taxon>
        <taxon>Gobiesocoidei</taxon>
        <taxon>Gobiesocidae</taxon>
        <taxon>Gobiesocinae</taxon>
        <taxon>Gouania</taxon>
    </lineage>
</organism>
<dbReference type="Proteomes" id="UP000694680">
    <property type="component" value="Chromosome 17"/>
</dbReference>
<reference evidence="12" key="2">
    <citation type="submission" date="2025-08" db="UniProtKB">
        <authorList>
            <consortium name="Ensembl"/>
        </authorList>
    </citation>
    <scope>IDENTIFICATION</scope>
</reference>
<accession>A0A8C5GYS5</accession>
<evidence type="ECO:0000256" key="2">
    <source>
        <dbReference type="ARBA" id="ARBA00010868"/>
    </source>
</evidence>
<evidence type="ECO:0000313" key="13">
    <source>
        <dbReference type="Proteomes" id="UP000694680"/>
    </source>
</evidence>
<dbReference type="GO" id="GO:0006954">
    <property type="term" value="P:inflammatory response"/>
    <property type="evidence" value="ECO:0007669"/>
    <property type="project" value="UniProtKB-KW"/>
</dbReference>
<evidence type="ECO:0000256" key="7">
    <source>
        <dbReference type="ARBA" id="ARBA00023157"/>
    </source>
</evidence>
<keyword evidence="7" id="KW-1015">Disulfide bond</keyword>
<evidence type="ECO:0000256" key="5">
    <source>
        <dbReference type="ARBA" id="ARBA00022525"/>
    </source>
</evidence>
<dbReference type="GO" id="GO:0006955">
    <property type="term" value="P:immune response"/>
    <property type="evidence" value="ECO:0007669"/>
    <property type="project" value="InterPro"/>
</dbReference>
<evidence type="ECO:0000256" key="8">
    <source>
        <dbReference type="ARBA" id="ARBA00023198"/>
    </source>
</evidence>
<evidence type="ECO:0000256" key="9">
    <source>
        <dbReference type="ARBA" id="ARBA00046039"/>
    </source>
</evidence>
<evidence type="ECO:0000256" key="1">
    <source>
        <dbReference type="ARBA" id="ARBA00004613"/>
    </source>
</evidence>
<evidence type="ECO:0000256" key="6">
    <source>
        <dbReference type="ARBA" id="ARBA00022729"/>
    </source>
</evidence>
<name>A0A8C5GYS5_GOUWI</name>
<proteinExistence type="inferred from homology"/>
<keyword evidence="4 10" id="KW-0202">Cytokine</keyword>
<reference evidence="12" key="1">
    <citation type="submission" date="2020-06" db="EMBL/GenBank/DDBJ databases">
        <authorList>
            <consortium name="Wellcome Sanger Institute Data Sharing"/>
        </authorList>
    </citation>
    <scope>NUCLEOTIDE SEQUENCE [LARGE SCALE GENOMIC DNA]</scope>
</reference>
<feature type="domain" description="Chemokine interleukin-8-like" evidence="11">
    <location>
        <begin position="31"/>
        <end position="90"/>
    </location>
</feature>
<dbReference type="GO" id="GO:0008009">
    <property type="term" value="F:chemokine activity"/>
    <property type="evidence" value="ECO:0007669"/>
    <property type="project" value="InterPro"/>
</dbReference>
<evidence type="ECO:0000313" key="12">
    <source>
        <dbReference type="Ensembl" id="ENSGWIP00000037051.1"/>
    </source>
</evidence>
<dbReference type="InterPro" id="IPR039809">
    <property type="entry name" value="Chemokine_b/g/d"/>
</dbReference>
<sequence length="101" mass="11348">MKSSVIVSLCRLLLLLLTVFFISAASAYHGKGSCCFKTYTTKIKLNQLKTYYVQQKPACFVDAVVFITVAGKKICADPKNNMTRKKIAYLDNMNKAKQRNS</sequence>
<comment type="function">
    <text evidence="9">Chemokine, which displays chemotactic activity for T lymphocytes, preferentially Th2 cells, but not monocytes or granulocytes. Therefore plays an important role in a wide range of inflammatory and immunological processes. Acts by binding to CCR4 at T-cell surface. Mediates GM-CSF/CSF2-driven pain and inflammation. In the brain, required to maintain the typical, highly branched morphology of hippocampal microglia under homeostatic conditions. May be important for the appropriate adaptation of microglial morphology and synaptic plasticity to acute lipopolysaccharide (LPS)-induced neuroinflammation. Plays a role in wound healing, mainly by inducing fibroblast migration into the wound.</text>
</comment>
<dbReference type="SMART" id="SM00199">
    <property type="entry name" value="SCY"/>
    <property type="match status" value="1"/>
</dbReference>
<dbReference type="InterPro" id="IPR001811">
    <property type="entry name" value="Chemokine_IL8-like_dom"/>
</dbReference>
<keyword evidence="5 10" id="KW-0964">Secreted</keyword>
<protein>
    <recommendedName>
        <fullName evidence="10">C-C motif chemokine</fullName>
    </recommendedName>
</protein>
<evidence type="ECO:0000256" key="10">
    <source>
        <dbReference type="RuleBase" id="RU361150"/>
    </source>
</evidence>
<keyword evidence="8" id="KW-0395">Inflammatory response</keyword>
<dbReference type="SUPFAM" id="SSF54117">
    <property type="entry name" value="Interleukin 8-like chemokines"/>
    <property type="match status" value="1"/>
</dbReference>
<dbReference type="AlphaFoldDB" id="A0A8C5GYS5"/>
<evidence type="ECO:0000256" key="3">
    <source>
        <dbReference type="ARBA" id="ARBA00022500"/>
    </source>
</evidence>
<dbReference type="CDD" id="cd00272">
    <property type="entry name" value="Chemokine_CC"/>
    <property type="match status" value="1"/>
</dbReference>
<dbReference type="PANTHER" id="PTHR12015">
    <property type="entry name" value="SMALL INDUCIBLE CYTOKINE A"/>
    <property type="match status" value="1"/>
</dbReference>
<dbReference type="Gene3D" id="2.40.50.40">
    <property type="match status" value="1"/>
</dbReference>
<dbReference type="GO" id="GO:0005615">
    <property type="term" value="C:extracellular space"/>
    <property type="evidence" value="ECO:0007669"/>
    <property type="project" value="UniProtKB-KW"/>
</dbReference>
<keyword evidence="6 10" id="KW-0732">Signal</keyword>
<evidence type="ECO:0000259" key="11">
    <source>
        <dbReference type="SMART" id="SM00199"/>
    </source>
</evidence>
<dbReference type="InterPro" id="IPR000827">
    <property type="entry name" value="Chemokine_CC_CS"/>
</dbReference>
<reference evidence="12" key="3">
    <citation type="submission" date="2025-09" db="UniProtKB">
        <authorList>
            <consortium name="Ensembl"/>
        </authorList>
    </citation>
    <scope>IDENTIFICATION</scope>
</reference>
<dbReference type="InterPro" id="IPR036048">
    <property type="entry name" value="Interleukin_8-like_sf"/>
</dbReference>
<feature type="chain" id="PRO_5034451103" description="C-C motif chemokine" evidence="10">
    <location>
        <begin position="28"/>
        <end position="101"/>
    </location>
</feature>